<evidence type="ECO:0000259" key="6">
    <source>
        <dbReference type="PROSITE" id="PS51462"/>
    </source>
</evidence>
<dbReference type="Pfam" id="PF00293">
    <property type="entry name" value="NUDIX"/>
    <property type="match status" value="1"/>
</dbReference>
<sequence>MTPSARRTTATASAAAVVTDGHGRVLVVNPVYKERWNLPGGHLDEGELPTAALRRELREEIGLDLEVGGLLVTAWLARPEGAHVFHVFEGPQLTPEQQQRITLQESEIGEIRFCRPEDITADMVPPHVLPVWQAALTARELGRPAYLELSP</sequence>
<comment type="similarity">
    <text evidence="2 5">Belongs to the Nudix hydrolase family.</text>
</comment>
<reference evidence="7 8" key="1">
    <citation type="submission" date="2024-10" db="EMBL/GenBank/DDBJ databases">
        <title>The Natural Products Discovery Center: Release of the First 8490 Sequenced Strains for Exploring Actinobacteria Biosynthetic Diversity.</title>
        <authorList>
            <person name="Kalkreuter E."/>
            <person name="Kautsar S.A."/>
            <person name="Yang D."/>
            <person name="Bader C.D."/>
            <person name="Teijaro C.N."/>
            <person name="Fluegel L."/>
            <person name="Davis C.M."/>
            <person name="Simpson J.R."/>
            <person name="Lauterbach L."/>
            <person name="Steele A.D."/>
            <person name="Gui C."/>
            <person name="Meng S."/>
            <person name="Li G."/>
            <person name="Viehrig K."/>
            <person name="Ye F."/>
            <person name="Su P."/>
            <person name="Kiefer A.F."/>
            <person name="Nichols A."/>
            <person name="Cepeda A.J."/>
            <person name="Yan W."/>
            <person name="Fan B."/>
            <person name="Jiang Y."/>
            <person name="Adhikari A."/>
            <person name="Zheng C.-J."/>
            <person name="Schuster L."/>
            <person name="Cowan T.M."/>
            <person name="Smanski M.J."/>
            <person name="Chevrette M.G."/>
            <person name="De Carvalho L.P.S."/>
            <person name="Shen B."/>
        </authorList>
    </citation>
    <scope>NUCLEOTIDE SEQUENCE [LARGE SCALE GENOMIC DNA]</scope>
    <source>
        <strain evidence="7 8">NPDC087220</strain>
    </source>
</reference>
<evidence type="ECO:0000256" key="2">
    <source>
        <dbReference type="ARBA" id="ARBA00005582"/>
    </source>
</evidence>
<dbReference type="SUPFAM" id="SSF55811">
    <property type="entry name" value="Nudix"/>
    <property type="match status" value="1"/>
</dbReference>
<dbReference type="PANTHER" id="PTHR43046">
    <property type="entry name" value="GDP-MANNOSE MANNOSYL HYDROLASE"/>
    <property type="match status" value="1"/>
</dbReference>
<keyword evidence="8" id="KW-1185">Reference proteome</keyword>
<evidence type="ECO:0000313" key="8">
    <source>
        <dbReference type="Proteomes" id="UP001617351"/>
    </source>
</evidence>
<dbReference type="PANTHER" id="PTHR43046:SF12">
    <property type="entry name" value="GDP-MANNOSE MANNOSYL HYDROLASE"/>
    <property type="match status" value="1"/>
</dbReference>
<accession>A0ABW8EN43</accession>
<evidence type="ECO:0000256" key="3">
    <source>
        <dbReference type="ARBA" id="ARBA00022801"/>
    </source>
</evidence>
<evidence type="ECO:0000256" key="1">
    <source>
        <dbReference type="ARBA" id="ARBA00001946"/>
    </source>
</evidence>
<dbReference type="InterPro" id="IPR015797">
    <property type="entry name" value="NUDIX_hydrolase-like_dom_sf"/>
</dbReference>
<gene>
    <name evidence="7" type="ORF">ACIO7M_19580</name>
</gene>
<evidence type="ECO:0000313" key="7">
    <source>
        <dbReference type="EMBL" id="MFJ2823296.1"/>
    </source>
</evidence>
<protein>
    <submittedName>
        <fullName evidence="7">NUDIX domain-containing protein</fullName>
    </submittedName>
</protein>
<dbReference type="Proteomes" id="UP001617351">
    <property type="component" value="Unassembled WGS sequence"/>
</dbReference>
<dbReference type="InterPro" id="IPR000086">
    <property type="entry name" value="NUDIX_hydrolase_dom"/>
</dbReference>
<dbReference type="InterPro" id="IPR020476">
    <property type="entry name" value="Nudix_hydrolase"/>
</dbReference>
<dbReference type="PRINTS" id="PR00502">
    <property type="entry name" value="NUDIXFAMILY"/>
</dbReference>
<dbReference type="Gene3D" id="3.90.79.10">
    <property type="entry name" value="Nucleoside Triphosphate Pyrophosphohydrolase"/>
    <property type="match status" value="1"/>
</dbReference>
<organism evidence="7 8">
    <name type="scientific">Streptomyces toxytricini</name>
    <name type="common">Actinomyces toxytricini</name>
    <dbReference type="NCBI Taxonomy" id="67369"/>
    <lineage>
        <taxon>Bacteria</taxon>
        <taxon>Bacillati</taxon>
        <taxon>Actinomycetota</taxon>
        <taxon>Actinomycetes</taxon>
        <taxon>Kitasatosporales</taxon>
        <taxon>Streptomycetaceae</taxon>
        <taxon>Streptomyces</taxon>
    </lineage>
</organism>
<dbReference type="EMBL" id="JBIUYY010000008">
    <property type="protein sequence ID" value="MFJ2823296.1"/>
    <property type="molecule type" value="Genomic_DNA"/>
</dbReference>
<comment type="caution">
    <text evidence="7">The sequence shown here is derived from an EMBL/GenBank/DDBJ whole genome shotgun (WGS) entry which is preliminary data.</text>
</comment>
<keyword evidence="3 5" id="KW-0378">Hydrolase</keyword>
<dbReference type="InterPro" id="IPR020084">
    <property type="entry name" value="NUDIX_hydrolase_CS"/>
</dbReference>
<dbReference type="RefSeq" id="WP_365516098.1">
    <property type="nucleotide sequence ID" value="NZ_JBFANW010000685.1"/>
</dbReference>
<proteinExistence type="inferred from homology"/>
<feature type="domain" description="Nudix hydrolase" evidence="6">
    <location>
        <begin position="8"/>
        <end position="137"/>
    </location>
</feature>
<name>A0ABW8EN43_STRT5</name>
<evidence type="ECO:0000256" key="4">
    <source>
        <dbReference type="ARBA" id="ARBA00022842"/>
    </source>
</evidence>
<dbReference type="PROSITE" id="PS00893">
    <property type="entry name" value="NUDIX_BOX"/>
    <property type="match status" value="1"/>
</dbReference>
<evidence type="ECO:0000256" key="5">
    <source>
        <dbReference type="RuleBase" id="RU003476"/>
    </source>
</evidence>
<dbReference type="CDD" id="cd18876">
    <property type="entry name" value="NUDIX_Hydrolase"/>
    <property type="match status" value="1"/>
</dbReference>
<keyword evidence="4" id="KW-0460">Magnesium</keyword>
<comment type="cofactor">
    <cofactor evidence="1">
        <name>Mg(2+)</name>
        <dbReference type="ChEBI" id="CHEBI:18420"/>
    </cofactor>
</comment>
<dbReference type="PROSITE" id="PS51462">
    <property type="entry name" value="NUDIX"/>
    <property type="match status" value="1"/>
</dbReference>